<keyword evidence="1" id="KW-1133">Transmembrane helix</keyword>
<keyword evidence="1" id="KW-0472">Membrane</keyword>
<dbReference type="PANTHER" id="PTHR33876">
    <property type="entry name" value="UNNAMED PRODUCT"/>
    <property type="match status" value="1"/>
</dbReference>
<dbReference type="EMBL" id="JAQIZT010000009">
    <property type="protein sequence ID" value="KAJ6986308.1"/>
    <property type="molecule type" value="Genomic_DNA"/>
</dbReference>
<evidence type="ECO:0000256" key="1">
    <source>
        <dbReference type="SAM" id="Phobius"/>
    </source>
</evidence>
<protein>
    <submittedName>
        <fullName evidence="2">Uncharacterized protein</fullName>
    </submittedName>
</protein>
<dbReference type="PANTHER" id="PTHR33876:SF4">
    <property type="entry name" value="CHLOROPLAST PROTEIN FOR GROWTH AND FERTILITY 2"/>
    <property type="match status" value="1"/>
</dbReference>
<dbReference type="InterPro" id="IPR052776">
    <property type="entry name" value="Chloro_ReproSupport/MetalTrans"/>
</dbReference>
<feature type="transmembrane region" description="Helical" evidence="1">
    <location>
        <begin position="295"/>
        <end position="319"/>
    </location>
</feature>
<feature type="transmembrane region" description="Helical" evidence="1">
    <location>
        <begin position="260"/>
        <end position="289"/>
    </location>
</feature>
<keyword evidence="1" id="KW-0812">Transmembrane</keyword>
<proteinExistence type="predicted"/>
<accession>A0AAD6MIQ0</accession>
<name>A0AAD6MIQ0_9ROSI</name>
<comment type="caution">
    <text evidence="2">The sequence shown here is derived from an EMBL/GenBank/DDBJ whole genome shotgun (WGS) entry which is preliminary data.</text>
</comment>
<feature type="transmembrane region" description="Helical" evidence="1">
    <location>
        <begin position="340"/>
        <end position="361"/>
    </location>
</feature>
<reference evidence="2" key="1">
    <citation type="journal article" date="2023" name="Mol. Ecol. Resour.">
        <title>Chromosome-level genome assembly of a triploid poplar Populus alba 'Berolinensis'.</title>
        <authorList>
            <person name="Chen S."/>
            <person name="Yu Y."/>
            <person name="Wang X."/>
            <person name="Wang S."/>
            <person name="Zhang T."/>
            <person name="Zhou Y."/>
            <person name="He R."/>
            <person name="Meng N."/>
            <person name="Wang Y."/>
            <person name="Liu W."/>
            <person name="Liu Z."/>
            <person name="Liu J."/>
            <person name="Guo Q."/>
            <person name="Huang H."/>
            <person name="Sederoff R.R."/>
            <person name="Wang G."/>
            <person name="Qu G."/>
            <person name="Chen S."/>
        </authorList>
    </citation>
    <scope>NUCLEOTIDE SEQUENCE</scope>
    <source>
        <strain evidence="2">SC-2020</strain>
    </source>
</reference>
<dbReference type="AlphaFoldDB" id="A0AAD6MIQ0"/>
<feature type="transmembrane region" description="Helical" evidence="1">
    <location>
        <begin position="147"/>
        <end position="168"/>
    </location>
</feature>
<keyword evidence="3" id="KW-1185">Reference proteome</keyword>
<dbReference type="Proteomes" id="UP001164929">
    <property type="component" value="Chromosome 9"/>
</dbReference>
<sequence>MERLLYSSSPTPLKTHFKKPTPLLPRLCKLELPKPGFPSFDKAGTSGDVNSDLFANMRTPGDRLNAFQSFNNSNGLEALQDSFYVWYRNLKMPYCTFITTEVEAVCNTRKPSKTLMAGYCLGYVMVVFLLSSMFNPPSFRIDHSFCILPNCLHHTVLGLGVLICWFALHNTCHGPDHLAAYGFHSQSVRDPVMEQCCCWSSLGVCGHDARSETCGHKSGRFLTLLVIGAYGLFKEGIRSPQTPCVCLRKMDECDGRRKRLVLLLLATGIVPRTTTRCVGLIGVALPLAFPSRVAGALQFLIMFLFGTVIAMGSYTVFIGSCSEHIKDRVPIITDVNSHGFSSLIAIALGPVVLSISQLFGFSLY</sequence>
<organism evidence="2 3">
    <name type="scientific">Populus alba x Populus x berolinensis</name>
    <dbReference type="NCBI Taxonomy" id="444605"/>
    <lineage>
        <taxon>Eukaryota</taxon>
        <taxon>Viridiplantae</taxon>
        <taxon>Streptophyta</taxon>
        <taxon>Embryophyta</taxon>
        <taxon>Tracheophyta</taxon>
        <taxon>Spermatophyta</taxon>
        <taxon>Magnoliopsida</taxon>
        <taxon>eudicotyledons</taxon>
        <taxon>Gunneridae</taxon>
        <taxon>Pentapetalae</taxon>
        <taxon>rosids</taxon>
        <taxon>fabids</taxon>
        <taxon>Malpighiales</taxon>
        <taxon>Salicaceae</taxon>
        <taxon>Saliceae</taxon>
        <taxon>Populus</taxon>
    </lineage>
</organism>
<feature type="transmembrane region" description="Helical" evidence="1">
    <location>
        <begin position="116"/>
        <end position="135"/>
    </location>
</feature>
<evidence type="ECO:0000313" key="3">
    <source>
        <dbReference type="Proteomes" id="UP001164929"/>
    </source>
</evidence>
<gene>
    <name evidence="2" type="ORF">NC653_024024</name>
</gene>
<evidence type="ECO:0000313" key="2">
    <source>
        <dbReference type="EMBL" id="KAJ6986308.1"/>
    </source>
</evidence>